<keyword evidence="3" id="KW-1185">Reference proteome</keyword>
<organism evidence="2 3">
    <name type="scientific">Helicobacter jaachi</name>
    <dbReference type="NCBI Taxonomy" id="1677920"/>
    <lineage>
        <taxon>Bacteria</taxon>
        <taxon>Pseudomonadati</taxon>
        <taxon>Campylobacterota</taxon>
        <taxon>Epsilonproteobacteria</taxon>
        <taxon>Campylobacterales</taxon>
        <taxon>Helicobacteraceae</taxon>
        <taxon>Helicobacter</taxon>
    </lineage>
</organism>
<gene>
    <name evidence="2" type="ORF">LS71_000195</name>
</gene>
<feature type="compositionally biased region" description="Polar residues" evidence="1">
    <location>
        <begin position="61"/>
        <end position="73"/>
    </location>
</feature>
<dbReference type="EMBL" id="JRPR02000001">
    <property type="protein sequence ID" value="TLD97837.1"/>
    <property type="molecule type" value="Genomic_DNA"/>
</dbReference>
<dbReference type="InterPro" id="IPR006837">
    <property type="entry name" value="Divergent_DAC"/>
</dbReference>
<dbReference type="Pfam" id="PF04748">
    <property type="entry name" value="Polysacc_deac_2"/>
    <property type="match status" value="1"/>
</dbReference>
<dbReference type="OrthoDB" id="9784811at2"/>
<dbReference type="PANTHER" id="PTHR30105">
    <property type="entry name" value="UNCHARACTERIZED YIBQ-RELATED"/>
    <property type="match status" value="1"/>
</dbReference>
<dbReference type="CDD" id="cd10936">
    <property type="entry name" value="CE4_DAC2"/>
    <property type="match status" value="1"/>
</dbReference>
<comment type="caution">
    <text evidence="2">The sequence shown here is derived from an EMBL/GenBank/DDBJ whole genome shotgun (WGS) entry which is preliminary data.</text>
</comment>
<evidence type="ECO:0000313" key="2">
    <source>
        <dbReference type="EMBL" id="TLD97837.1"/>
    </source>
</evidence>
<protein>
    <submittedName>
        <fullName evidence="2">Divergent polysaccharide deacetylase family protein</fullName>
    </submittedName>
</protein>
<evidence type="ECO:0000256" key="1">
    <source>
        <dbReference type="SAM" id="MobiDB-lite"/>
    </source>
</evidence>
<dbReference type="STRING" id="1677920.LS71_01525"/>
<dbReference type="AlphaFoldDB" id="A0A4U8TGH1"/>
<dbReference type="Proteomes" id="UP000029733">
    <property type="component" value="Unassembled WGS sequence"/>
</dbReference>
<dbReference type="Gene3D" id="3.20.20.370">
    <property type="entry name" value="Glycoside hydrolase/deacetylase"/>
    <property type="match status" value="1"/>
</dbReference>
<dbReference type="SUPFAM" id="SSF88713">
    <property type="entry name" value="Glycoside hydrolase/deacetylase"/>
    <property type="match status" value="1"/>
</dbReference>
<reference evidence="2 3" key="1">
    <citation type="journal article" date="2014" name="Genome Announc.">
        <title>Draft genome sequences of eight enterohepatic helicobacter species isolated from both laboratory and wild rodents.</title>
        <authorList>
            <person name="Sheh A."/>
            <person name="Shen Z."/>
            <person name="Fox J.G."/>
        </authorList>
    </citation>
    <scope>NUCLEOTIDE SEQUENCE [LARGE SCALE GENOMIC DNA]</scope>
    <source>
        <strain evidence="2 3">MIT 09-6949</strain>
    </source>
</reference>
<dbReference type="GO" id="GO:0005975">
    <property type="term" value="P:carbohydrate metabolic process"/>
    <property type="evidence" value="ECO:0007669"/>
    <property type="project" value="InterPro"/>
</dbReference>
<evidence type="ECO:0000313" key="3">
    <source>
        <dbReference type="Proteomes" id="UP000029733"/>
    </source>
</evidence>
<sequence length="341" mass="37839">MACVLGCYGDSILDITESKPIIESSPPFNLQSNLSAQSTPHPILQGLNKVFSNLHNDNFISLESPKNTESSPDSKLDSIPPQPKVPASNNANNTKPPHKPKNPSNKPKVLIIMDDLSTLEQIKSLEKLPLNITPSLFPRTAYSPHTPKLAQRLSQQHKSFMIHLPLEAQNFAQKGLEPIKSGADTQSIKQILIAIKQDFPSLMYLNNHTGSKFTQNKQDMRHLLSALDELGLKFIDSVTTSHPASEALALEQNRLIMSRDIFLDNTSDVAYTKAQIKSLIKKAQKKGYAIAICHPHASTFKALEQSSDEINANLELLSPSDLESYLLQNATSRYIRARFEP</sequence>
<proteinExistence type="predicted"/>
<feature type="region of interest" description="Disordered" evidence="1">
    <location>
        <begin position="61"/>
        <end position="107"/>
    </location>
</feature>
<dbReference type="PANTHER" id="PTHR30105:SF2">
    <property type="entry name" value="DIVERGENT POLYSACCHARIDE DEACETYLASE SUPERFAMILY"/>
    <property type="match status" value="1"/>
</dbReference>
<accession>A0A4U8TGH1</accession>
<name>A0A4U8TGH1_9HELI</name>
<dbReference type="InterPro" id="IPR011330">
    <property type="entry name" value="Glyco_hydro/deAcase_b/a-brl"/>
</dbReference>